<name>A0AAD3XE17_NEPGR</name>
<evidence type="ECO:0000313" key="2">
    <source>
        <dbReference type="Proteomes" id="UP001279734"/>
    </source>
</evidence>
<dbReference type="PANTHER" id="PTHR10663">
    <property type="entry name" value="GUANYL-NUCLEOTIDE EXCHANGE FACTOR"/>
    <property type="match status" value="1"/>
</dbReference>
<sequence length="502" mass="55267">MVMYADLDCDIACSNLFEDQANLLSKSAFPVNCPVSSMHNLARDGLIAVIQGMAKGLAMGLLVSSRTQYTVGLDKNLVGDFLENHDDLCSGMNLYTALQLFLEAFKLPGESQNRVLKAFSESDYGAITTNLKLYHSICKNNIRTTPEQGSDLPEITLGCWNDLMHKSKQKASYIVADSRASIDHDMFATMSGLTIAAISVVLDHAEHEYVYQTCIDGFLAVARISGCHRLGHAMDDLVLSLCKYTTLLNSSSVDEPVSAFGDDIKARMATITVFTIANRYGNNNSTEFFFLLVVSCAADDSQLPAEPGHGEPLINSVTSAYLASVGALGTSSGLMGWLSQLLSLDTEEPRSQPISQQLGAHQRTLQTIQKRHVNGIFTEYYFLQAESLLQLARSLTWDGNTAFFCLELQIATTLNNRDRIVLLWQCVYEHIATIVQSTLMPCALVGKALLPYKENLADELLRSLQLMLKPDVRVADAYCEQITQEVSCLVKASANYIRSQMD</sequence>
<gene>
    <name evidence="1" type="ORF">Nepgr_003594</name>
</gene>
<dbReference type="PANTHER" id="PTHR10663:SF388">
    <property type="entry name" value="GOLGI-SPECIFIC BREFELDIN A-RESISTANCE GUANINE NUCLEOTIDE EXCHANGE FACTOR 1"/>
    <property type="match status" value="1"/>
</dbReference>
<protein>
    <submittedName>
        <fullName evidence="1">Uncharacterized protein</fullName>
    </submittedName>
</protein>
<accession>A0AAD3XE17</accession>
<reference evidence="1" key="1">
    <citation type="submission" date="2023-05" db="EMBL/GenBank/DDBJ databases">
        <title>Nepenthes gracilis genome sequencing.</title>
        <authorList>
            <person name="Fukushima K."/>
        </authorList>
    </citation>
    <scope>NUCLEOTIDE SEQUENCE</scope>
    <source>
        <strain evidence="1">SING2019-196</strain>
    </source>
</reference>
<dbReference type="Proteomes" id="UP001279734">
    <property type="component" value="Unassembled WGS sequence"/>
</dbReference>
<dbReference type="GO" id="GO:0005085">
    <property type="term" value="F:guanyl-nucleotide exchange factor activity"/>
    <property type="evidence" value="ECO:0007669"/>
    <property type="project" value="InterPro"/>
</dbReference>
<proteinExistence type="predicted"/>
<evidence type="ECO:0000313" key="1">
    <source>
        <dbReference type="EMBL" id="GMH01755.1"/>
    </source>
</evidence>
<comment type="caution">
    <text evidence="1">The sequence shown here is derived from an EMBL/GenBank/DDBJ whole genome shotgun (WGS) entry which is preliminary data.</text>
</comment>
<organism evidence="1 2">
    <name type="scientific">Nepenthes gracilis</name>
    <name type="common">Slender pitcher plant</name>
    <dbReference type="NCBI Taxonomy" id="150966"/>
    <lineage>
        <taxon>Eukaryota</taxon>
        <taxon>Viridiplantae</taxon>
        <taxon>Streptophyta</taxon>
        <taxon>Embryophyta</taxon>
        <taxon>Tracheophyta</taxon>
        <taxon>Spermatophyta</taxon>
        <taxon>Magnoliopsida</taxon>
        <taxon>eudicotyledons</taxon>
        <taxon>Gunneridae</taxon>
        <taxon>Pentapetalae</taxon>
        <taxon>Caryophyllales</taxon>
        <taxon>Nepenthaceae</taxon>
        <taxon>Nepenthes</taxon>
    </lineage>
</organism>
<dbReference type="GO" id="GO:0032012">
    <property type="term" value="P:regulation of ARF protein signal transduction"/>
    <property type="evidence" value="ECO:0007669"/>
    <property type="project" value="InterPro"/>
</dbReference>
<dbReference type="EMBL" id="BSYO01000003">
    <property type="protein sequence ID" value="GMH01755.1"/>
    <property type="molecule type" value="Genomic_DNA"/>
</dbReference>
<dbReference type="InterPro" id="IPR035999">
    <property type="entry name" value="Sec7_dom_sf"/>
</dbReference>
<dbReference type="AlphaFoldDB" id="A0AAD3XE17"/>
<dbReference type="SUPFAM" id="SSF48425">
    <property type="entry name" value="Sec7 domain"/>
    <property type="match status" value="1"/>
</dbReference>
<keyword evidence="2" id="KW-1185">Reference proteome</keyword>